<organism evidence="2 3">
    <name type="scientific">Dawidia cretensis</name>
    <dbReference type="NCBI Taxonomy" id="2782350"/>
    <lineage>
        <taxon>Bacteria</taxon>
        <taxon>Pseudomonadati</taxon>
        <taxon>Bacteroidota</taxon>
        <taxon>Cytophagia</taxon>
        <taxon>Cytophagales</taxon>
        <taxon>Chryseotaleaceae</taxon>
        <taxon>Dawidia</taxon>
    </lineage>
</organism>
<protein>
    <submittedName>
        <fullName evidence="2">Prolyl oligopeptidase family serine peptidase</fullName>
    </submittedName>
</protein>
<dbReference type="RefSeq" id="WP_254085562.1">
    <property type="nucleotide sequence ID" value="NZ_JAHESE010000018.1"/>
</dbReference>
<comment type="caution">
    <text evidence="2">The sequence shown here is derived from an EMBL/GenBank/DDBJ whole genome shotgun (WGS) entry which is preliminary data.</text>
</comment>
<dbReference type="Proteomes" id="UP001319080">
    <property type="component" value="Unassembled WGS sequence"/>
</dbReference>
<evidence type="ECO:0000313" key="2">
    <source>
        <dbReference type="EMBL" id="MBT1709983.1"/>
    </source>
</evidence>
<sequence>MGSKLAANDSLIVRAIFVIYVVGLSACSEQRLPVNYLKGLQGDEATVVTIKEWRLVGAFPEDTHADWESFFDGGHTPKDSLEYAAFLRGLPAYDNDTSDRTRAHSFLYTQNAAYQEFDELFRTQEAASSYAACIIDSESDQDVAFQMVMDDAVKVWVNGVLRISQYQNDYITKNKYAYIVHLNKGRNDVVVKLFNTATSAWGFSLGVTSALYAKKYPTGKNFFSFSTSYLLGDKDTLQIKLKYPSVMSPTQHATFSIFDANHAVVLVKNLPLGATWKVPLTMLKDGAYACELSVDEEILEQKIVRGDYKKLFKNYGSKARALARTDLERINIDVLHKRFTYLEEFGGRNLYDEQIQRKIAAVVFELANMANRLQRQEPMMENTVGWHLRGFRSGIDHGVDHYMLYVPPQVKDGRKLPLVVIMPYVGLRAPFIESYAVANIDRNEMLETLSRKYGMAVLWPSARIVSQINLNPVVQASTFEALEAVKRDYAIDDDRIYLYGSCTGGLQALLIANRFPSRFAAIATDGPEIGYTRCEHDATNCPFPADWVRANSVLHTAENFRNLPLYLFHSEKDEKADYRLSHRLTDSIRQAGGSVLTDDLNHAIKQTWINMIPDNTVIGKAFHFYSQHARAVPDTISFSTYQLKYNRAYWITIDDLSSSGKSTLYAIAGNNRIALQTTNVKACTIDLAGAPAAVKGDSVRVMWNGVDHSYVYPKDGKLHLGDARERTAFRKGETTEGPANDVFASRFLIVKGTSGTARENAICQAAVDTLVRGWMESLSGRCENIVTDKAVRESDLKNANLVVVGSAQSNAVLARMMGKIPLMVTTSHIRVGDRTVEGRTLSYIVLFPNPYNPEKCVLVVGANYDYTAWQQLKGLPLEGWYDYQVWNNMRSVAAGNFNREWR</sequence>
<dbReference type="Gene3D" id="3.40.50.1820">
    <property type="entry name" value="alpha/beta hydrolase"/>
    <property type="match status" value="1"/>
</dbReference>
<dbReference type="SUPFAM" id="SSF53474">
    <property type="entry name" value="alpha/beta-Hydrolases"/>
    <property type="match status" value="1"/>
</dbReference>
<dbReference type="Pfam" id="PF00326">
    <property type="entry name" value="Peptidase_S9"/>
    <property type="match status" value="1"/>
</dbReference>
<name>A0AAP2E116_9BACT</name>
<reference evidence="2 3" key="1">
    <citation type="submission" date="2021-05" db="EMBL/GenBank/DDBJ databases">
        <title>A Polyphasic approach of four new species of the genus Ohtaekwangia: Ohtaekwangia histidinii sp. nov., Ohtaekwangia cretensis sp. nov., Ohtaekwangia indiensis sp. nov., Ohtaekwangia reichenbachii sp. nov. from diverse environment.</title>
        <authorList>
            <person name="Octaviana S."/>
        </authorList>
    </citation>
    <scope>NUCLEOTIDE SEQUENCE [LARGE SCALE GENOMIC DNA]</scope>
    <source>
        <strain evidence="2 3">PWU5</strain>
    </source>
</reference>
<evidence type="ECO:0000259" key="1">
    <source>
        <dbReference type="Pfam" id="PF00326"/>
    </source>
</evidence>
<dbReference type="PROSITE" id="PS51257">
    <property type="entry name" value="PROKAR_LIPOPROTEIN"/>
    <property type="match status" value="1"/>
</dbReference>
<proteinExistence type="predicted"/>
<accession>A0AAP2E116</accession>
<feature type="domain" description="Peptidase S9 prolyl oligopeptidase catalytic" evidence="1">
    <location>
        <begin position="480"/>
        <end position="594"/>
    </location>
</feature>
<dbReference type="GO" id="GO:0008236">
    <property type="term" value="F:serine-type peptidase activity"/>
    <property type="evidence" value="ECO:0007669"/>
    <property type="project" value="InterPro"/>
</dbReference>
<evidence type="ECO:0000313" key="3">
    <source>
        <dbReference type="Proteomes" id="UP001319080"/>
    </source>
</evidence>
<dbReference type="EMBL" id="JAHESE010000018">
    <property type="protein sequence ID" value="MBT1709983.1"/>
    <property type="molecule type" value="Genomic_DNA"/>
</dbReference>
<dbReference type="InterPro" id="IPR029058">
    <property type="entry name" value="AB_hydrolase_fold"/>
</dbReference>
<keyword evidence="3" id="KW-1185">Reference proteome</keyword>
<gene>
    <name evidence="2" type="ORF">KK062_17185</name>
</gene>
<dbReference type="GO" id="GO:0006508">
    <property type="term" value="P:proteolysis"/>
    <property type="evidence" value="ECO:0007669"/>
    <property type="project" value="InterPro"/>
</dbReference>
<dbReference type="InterPro" id="IPR001375">
    <property type="entry name" value="Peptidase_S9_cat"/>
</dbReference>
<dbReference type="AlphaFoldDB" id="A0AAP2E116"/>